<feature type="region of interest" description="Disordered" evidence="1">
    <location>
        <begin position="1"/>
        <end position="29"/>
    </location>
</feature>
<evidence type="ECO:0000313" key="3">
    <source>
        <dbReference type="EnsemblMetazoa" id="CapteP185268"/>
    </source>
</evidence>
<dbReference type="Proteomes" id="UP000014760">
    <property type="component" value="Unassembled WGS sequence"/>
</dbReference>
<organism evidence="2">
    <name type="scientific">Capitella teleta</name>
    <name type="common">Polychaete worm</name>
    <dbReference type="NCBI Taxonomy" id="283909"/>
    <lineage>
        <taxon>Eukaryota</taxon>
        <taxon>Metazoa</taxon>
        <taxon>Spiralia</taxon>
        <taxon>Lophotrochozoa</taxon>
        <taxon>Annelida</taxon>
        <taxon>Polychaeta</taxon>
        <taxon>Sedentaria</taxon>
        <taxon>Scolecida</taxon>
        <taxon>Capitellidae</taxon>
        <taxon>Capitella</taxon>
    </lineage>
</organism>
<dbReference type="EMBL" id="AMQN01003458">
    <property type="status" value="NOT_ANNOTATED_CDS"/>
    <property type="molecule type" value="Genomic_DNA"/>
</dbReference>
<protein>
    <submittedName>
        <fullName evidence="2 3">Uncharacterized protein</fullName>
    </submittedName>
</protein>
<sequence>MSSEYGCDGDCAYDDNGMQQSDEHSVPSSYGAASLVLTQEPRPAWVEDHLTQTSDRDGTDDDLIGPAAITELIQSPMDAIKGSLLRLRQRHAMEHNLRTLCSDEDTGKLAYN</sequence>
<keyword evidence="4" id="KW-1185">Reference proteome</keyword>
<evidence type="ECO:0000256" key="1">
    <source>
        <dbReference type="SAM" id="MobiDB-lite"/>
    </source>
</evidence>
<reference evidence="3" key="3">
    <citation type="submission" date="2015-06" db="UniProtKB">
        <authorList>
            <consortium name="EnsemblMetazoa"/>
        </authorList>
    </citation>
    <scope>IDENTIFICATION</scope>
</reference>
<reference evidence="4" key="1">
    <citation type="submission" date="2012-12" db="EMBL/GenBank/DDBJ databases">
        <authorList>
            <person name="Hellsten U."/>
            <person name="Grimwood J."/>
            <person name="Chapman J.A."/>
            <person name="Shapiro H."/>
            <person name="Aerts A."/>
            <person name="Otillar R.P."/>
            <person name="Terry A.Y."/>
            <person name="Boore J.L."/>
            <person name="Simakov O."/>
            <person name="Marletaz F."/>
            <person name="Cho S.-J."/>
            <person name="Edsinger-Gonzales E."/>
            <person name="Havlak P."/>
            <person name="Kuo D.-H."/>
            <person name="Larsson T."/>
            <person name="Lv J."/>
            <person name="Arendt D."/>
            <person name="Savage R."/>
            <person name="Osoegawa K."/>
            <person name="de Jong P."/>
            <person name="Lindberg D.R."/>
            <person name="Seaver E.C."/>
            <person name="Weisblat D.A."/>
            <person name="Putnam N.H."/>
            <person name="Grigoriev I.V."/>
            <person name="Rokhsar D.S."/>
        </authorList>
    </citation>
    <scope>NUCLEOTIDE SEQUENCE</scope>
    <source>
        <strain evidence="4">I ESC-2004</strain>
    </source>
</reference>
<evidence type="ECO:0000313" key="2">
    <source>
        <dbReference type="EMBL" id="ELT88324.1"/>
    </source>
</evidence>
<proteinExistence type="predicted"/>
<name>R7TBD6_CAPTE</name>
<reference evidence="2 4" key="2">
    <citation type="journal article" date="2013" name="Nature">
        <title>Insights into bilaterian evolution from three spiralian genomes.</title>
        <authorList>
            <person name="Simakov O."/>
            <person name="Marletaz F."/>
            <person name="Cho S.J."/>
            <person name="Edsinger-Gonzales E."/>
            <person name="Havlak P."/>
            <person name="Hellsten U."/>
            <person name="Kuo D.H."/>
            <person name="Larsson T."/>
            <person name="Lv J."/>
            <person name="Arendt D."/>
            <person name="Savage R."/>
            <person name="Osoegawa K."/>
            <person name="de Jong P."/>
            <person name="Grimwood J."/>
            <person name="Chapman J.A."/>
            <person name="Shapiro H."/>
            <person name="Aerts A."/>
            <person name="Otillar R.P."/>
            <person name="Terry A.Y."/>
            <person name="Boore J.L."/>
            <person name="Grigoriev I.V."/>
            <person name="Lindberg D.R."/>
            <person name="Seaver E.C."/>
            <person name="Weisblat D.A."/>
            <person name="Putnam N.H."/>
            <person name="Rokhsar D.S."/>
        </authorList>
    </citation>
    <scope>NUCLEOTIDE SEQUENCE</scope>
    <source>
        <strain evidence="2 4">I ESC-2004</strain>
    </source>
</reference>
<dbReference type="EnsemblMetazoa" id="CapteT185268">
    <property type="protein sequence ID" value="CapteP185268"/>
    <property type="gene ID" value="CapteG185268"/>
</dbReference>
<gene>
    <name evidence="2" type="ORF">CAPTEDRAFT_185268</name>
</gene>
<dbReference type="AlphaFoldDB" id="R7TBD6"/>
<evidence type="ECO:0000313" key="4">
    <source>
        <dbReference type="Proteomes" id="UP000014760"/>
    </source>
</evidence>
<dbReference type="EMBL" id="KB311873">
    <property type="protein sequence ID" value="ELT88324.1"/>
    <property type="molecule type" value="Genomic_DNA"/>
</dbReference>
<accession>R7TBD6</accession>
<dbReference type="HOGENOM" id="CLU_2148235_0_0_1"/>